<organism evidence="1 2">
    <name type="scientific">Cohnella zeiphila</name>
    <dbReference type="NCBI Taxonomy" id="2761120"/>
    <lineage>
        <taxon>Bacteria</taxon>
        <taxon>Bacillati</taxon>
        <taxon>Bacillota</taxon>
        <taxon>Bacilli</taxon>
        <taxon>Bacillales</taxon>
        <taxon>Paenibacillaceae</taxon>
        <taxon>Cohnella</taxon>
    </lineage>
</organism>
<sequence length="145" mass="14511">MGRFLDQRSSMNAGTTISVPLTTTPALFGDIGLQTQGIAGNGLGNNGSLVVDVTGTIGFNFAAAATVTINVVRGPSIAGGTIIYTAVIPFLAGFGEIVSFSAQDLLAPAALQTQYTAFVSSVATGGSPLGTRVGPEAFWGIASQG</sequence>
<dbReference type="EMBL" id="JACJVO010000056">
    <property type="protein sequence ID" value="MBB6735836.1"/>
    <property type="molecule type" value="Genomic_DNA"/>
</dbReference>
<gene>
    <name evidence="1" type="ORF">H7C18_33485</name>
</gene>
<reference evidence="1 2" key="1">
    <citation type="submission" date="2020-08" db="EMBL/GenBank/DDBJ databases">
        <title>Cohnella phylogeny.</title>
        <authorList>
            <person name="Dunlap C."/>
        </authorList>
    </citation>
    <scope>NUCLEOTIDE SEQUENCE [LARGE SCALE GENOMIC DNA]</scope>
    <source>
        <strain evidence="1 2">CBP 2801</strain>
    </source>
</reference>
<protein>
    <submittedName>
        <fullName evidence="1">Uncharacterized protein</fullName>
    </submittedName>
</protein>
<dbReference type="Proteomes" id="UP000564644">
    <property type="component" value="Unassembled WGS sequence"/>
</dbReference>
<dbReference type="RefSeq" id="WP_185133480.1">
    <property type="nucleotide sequence ID" value="NZ_JACJVO010000056.1"/>
</dbReference>
<keyword evidence="2" id="KW-1185">Reference proteome</keyword>
<dbReference type="AlphaFoldDB" id="A0A7X0STR5"/>
<evidence type="ECO:0000313" key="1">
    <source>
        <dbReference type="EMBL" id="MBB6735836.1"/>
    </source>
</evidence>
<accession>A0A7X0STR5</accession>
<proteinExistence type="predicted"/>
<evidence type="ECO:0000313" key="2">
    <source>
        <dbReference type="Proteomes" id="UP000564644"/>
    </source>
</evidence>
<comment type="caution">
    <text evidence="1">The sequence shown here is derived from an EMBL/GenBank/DDBJ whole genome shotgun (WGS) entry which is preliminary data.</text>
</comment>
<name>A0A7X0STR5_9BACL</name>